<evidence type="ECO:0000256" key="1">
    <source>
        <dbReference type="ARBA" id="ARBA00010928"/>
    </source>
</evidence>
<dbReference type="PANTHER" id="PTHR43708">
    <property type="entry name" value="CONSERVED EXPRESSED OXIDOREDUCTASE (EUROFUNG)"/>
    <property type="match status" value="1"/>
</dbReference>
<dbReference type="AlphaFoldDB" id="A0A7Y0BSN8"/>
<comment type="similarity">
    <text evidence="1">Belongs to the Gfo/Idh/MocA family.</text>
</comment>
<organism evidence="5 6">
    <name type="scientific">Novosphingobium olei</name>
    <dbReference type="NCBI Taxonomy" id="2728851"/>
    <lineage>
        <taxon>Bacteria</taxon>
        <taxon>Pseudomonadati</taxon>
        <taxon>Pseudomonadota</taxon>
        <taxon>Alphaproteobacteria</taxon>
        <taxon>Sphingomonadales</taxon>
        <taxon>Sphingomonadaceae</taxon>
        <taxon>Novosphingobium</taxon>
    </lineage>
</organism>
<dbReference type="GO" id="GO:0000166">
    <property type="term" value="F:nucleotide binding"/>
    <property type="evidence" value="ECO:0007669"/>
    <property type="project" value="InterPro"/>
</dbReference>
<proteinExistence type="inferred from homology"/>
<dbReference type="Gene3D" id="3.30.360.10">
    <property type="entry name" value="Dihydrodipicolinate Reductase, domain 2"/>
    <property type="match status" value="1"/>
</dbReference>
<evidence type="ECO:0000313" key="5">
    <source>
        <dbReference type="EMBL" id="NML95854.1"/>
    </source>
</evidence>
<reference evidence="5 6" key="1">
    <citation type="submission" date="2020-04" db="EMBL/GenBank/DDBJ databases">
        <title>Novosphingobium sp. TW-4 isolated from soil.</title>
        <authorList>
            <person name="Dahal R.H."/>
            <person name="Chaudhary D.K."/>
        </authorList>
    </citation>
    <scope>NUCLEOTIDE SEQUENCE [LARGE SCALE GENOMIC DNA]</scope>
    <source>
        <strain evidence="5 6">TW-4</strain>
    </source>
</reference>
<comment type="caution">
    <text evidence="5">The sequence shown here is derived from an EMBL/GenBank/DDBJ whole genome shotgun (WGS) entry which is preliminary data.</text>
</comment>
<dbReference type="Pfam" id="PF01408">
    <property type="entry name" value="GFO_IDH_MocA"/>
    <property type="match status" value="1"/>
</dbReference>
<sequence>MQTPPINVAIVGNGMATRVFHAPYIAATPSLHLAAVVARQPDAVIPAGAARRGDIAAVLADPAIAVVVIATPSDTHAALAAQALRAGKHVVAEKPLALSLDEARGLARLAQKQERLLVAFHNRRWDSDFLAVHQAIEAGRIGRVVHFESHFDRFRPQVRDRWREQAGPGAGVWFDLGPHLVDQALALFGMPLGVSADIAALRDGTGAASADDWANVVLRYPDRRVVLHAGMCVAGGSPRFIVHGTQGTLIKRSFDPQESQSVAGLRPGDADWGIDPDPLQLIDGTGAETQLPAPRGCQQHFYAALAQALRGEGPPPNSIDELLAVHAVIEAAQISAREGRVVDPSLL</sequence>
<evidence type="ECO:0000259" key="4">
    <source>
        <dbReference type="Pfam" id="PF02894"/>
    </source>
</evidence>
<dbReference type="RefSeq" id="WP_169495053.1">
    <property type="nucleotide sequence ID" value="NZ_JABBGM010000013.1"/>
</dbReference>
<dbReference type="Pfam" id="PF02894">
    <property type="entry name" value="GFO_IDH_MocA_C"/>
    <property type="match status" value="1"/>
</dbReference>
<gene>
    <name evidence="5" type="ORF">HHL27_19450</name>
</gene>
<feature type="domain" description="Gfo/Idh/MocA-like oxidoreductase C-terminal" evidence="4">
    <location>
        <begin position="134"/>
        <end position="342"/>
    </location>
</feature>
<dbReference type="NCBIfam" id="NF008607">
    <property type="entry name" value="PRK11579.1"/>
    <property type="match status" value="1"/>
</dbReference>
<dbReference type="SUPFAM" id="SSF51735">
    <property type="entry name" value="NAD(P)-binding Rossmann-fold domains"/>
    <property type="match status" value="1"/>
</dbReference>
<dbReference type="EMBL" id="JABBGM010000013">
    <property type="protein sequence ID" value="NML95854.1"/>
    <property type="molecule type" value="Genomic_DNA"/>
</dbReference>
<evidence type="ECO:0000313" key="6">
    <source>
        <dbReference type="Proteomes" id="UP000583556"/>
    </source>
</evidence>
<accession>A0A7Y0BSN8</accession>
<protein>
    <submittedName>
        <fullName evidence="5">Oxidoreductase</fullName>
    </submittedName>
</protein>
<evidence type="ECO:0000259" key="3">
    <source>
        <dbReference type="Pfam" id="PF01408"/>
    </source>
</evidence>
<dbReference type="InterPro" id="IPR036291">
    <property type="entry name" value="NAD(P)-bd_dom_sf"/>
</dbReference>
<name>A0A7Y0BSN8_9SPHN</name>
<dbReference type="GO" id="GO:0016491">
    <property type="term" value="F:oxidoreductase activity"/>
    <property type="evidence" value="ECO:0007669"/>
    <property type="project" value="UniProtKB-KW"/>
</dbReference>
<keyword evidence="2" id="KW-0560">Oxidoreductase</keyword>
<dbReference type="Proteomes" id="UP000583556">
    <property type="component" value="Unassembled WGS sequence"/>
</dbReference>
<keyword evidence="6" id="KW-1185">Reference proteome</keyword>
<feature type="domain" description="Gfo/Idh/MocA-like oxidoreductase N-terminal" evidence="3">
    <location>
        <begin position="6"/>
        <end position="118"/>
    </location>
</feature>
<dbReference type="Gene3D" id="3.40.50.720">
    <property type="entry name" value="NAD(P)-binding Rossmann-like Domain"/>
    <property type="match status" value="1"/>
</dbReference>
<dbReference type="InterPro" id="IPR004104">
    <property type="entry name" value="Gfo/Idh/MocA-like_OxRdtase_C"/>
</dbReference>
<dbReference type="PANTHER" id="PTHR43708:SF5">
    <property type="entry name" value="CONSERVED EXPRESSED OXIDOREDUCTASE (EUROFUNG)-RELATED"/>
    <property type="match status" value="1"/>
</dbReference>
<evidence type="ECO:0000256" key="2">
    <source>
        <dbReference type="ARBA" id="ARBA00023002"/>
    </source>
</evidence>
<dbReference type="InterPro" id="IPR000683">
    <property type="entry name" value="Gfo/Idh/MocA-like_OxRdtase_N"/>
</dbReference>
<dbReference type="InterPro" id="IPR051317">
    <property type="entry name" value="Gfo/Idh/MocA_oxidoreduct"/>
</dbReference>